<feature type="domain" description="Fucosyltransferase N-terminal" evidence="13">
    <location>
        <begin position="140"/>
        <end position="218"/>
    </location>
</feature>
<dbReference type="InterPro" id="IPR031481">
    <property type="entry name" value="Glyco_tran_10_N"/>
</dbReference>
<proteinExistence type="inferred from homology"/>
<evidence type="ECO:0000256" key="8">
    <source>
        <dbReference type="ARBA" id="ARBA00022989"/>
    </source>
</evidence>
<evidence type="ECO:0000256" key="3">
    <source>
        <dbReference type="ARBA" id="ARBA00008919"/>
    </source>
</evidence>
<protein>
    <recommendedName>
        <fullName evidence="11">Fucosyltransferase</fullName>
        <ecNumber evidence="11">2.4.1.-</ecNumber>
    </recommendedName>
</protein>
<keyword evidence="7" id="KW-0735">Signal-anchor</keyword>
<sequence>MTGPKGAFLLIVLIAAIVYVCLVLDYVPKIQLTNTKRRAPLRSIMLSNISRVEGRLHSSDNVKEASNKTMMRNDVTVVSRKRELSKPSPGHCFYKIQVYDKGDKLAKHRPALESIVRQSKGSPDIRANVSCLNDCIVEISIAGEKNKFAGMDAVVFHFMKNLIPKPQPPASMNPDQTWVYFSWESPRSNRGEVSPIAQLPVNAVWTYYRGSDITTPYGFYDPGTPMAKETKSADEWLQGKSKLALWMASNCKGTFWPRSDFVRELQKYVPVDVYGACGKLKCSPSWSTKCTVDLVRQYKFYLSLENAECEDYITEKLWNKPLMQGVVPIVYGPRRKVYEELLPPKSFIYIGDYKSIKELADYLKLLDSKPEMYIEYLKWQYEGSVGVHQVMHESYDPALFCNLIPFIDKVKRGQLKRTPVGESSFSKTCRKGRENKEDNYSSTFGLGKWNPW</sequence>
<evidence type="ECO:0000259" key="12">
    <source>
        <dbReference type="Pfam" id="PF00852"/>
    </source>
</evidence>
<accession>A0A913ZFD9</accession>
<organism evidence="14 15">
    <name type="scientific">Patiria miniata</name>
    <name type="common">Bat star</name>
    <name type="synonym">Asterina miniata</name>
    <dbReference type="NCBI Taxonomy" id="46514"/>
    <lineage>
        <taxon>Eukaryota</taxon>
        <taxon>Metazoa</taxon>
        <taxon>Echinodermata</taxon>
        <taxon>Eleutherozoa</taxon>
        <taxon>Asterozoa</taxon>
        <taxon>Asteroidea</taxon>
        <taxon>Valvatacea</taxon>
        <taxon>Valvatida</taxon>
        <taxon>Asterinidae</taxon>
        <taxon>Patiria</taxon>
    </lineage>
</organism>
<dbReference type="Gene3D" id="3.40.50.11660">
    <property type="entry name" value="Glycosyl transferase family 10, C-terminal domain"/>
    <property type="match status" value="1"/>
</dbReference>
<keyword evidence="5 11" id="KW-0808">Transferase</keyword>
<evidence type="ECO:0000256" key="7">
    <source>
        <dbReference type="ARBA" id="ARBA00022968"/>
    </source>
</evidence>
<dbReference type="EC" id="2.4.1.-" evidence="11"/>
<dbReference type="AlphaFoldDB" id="A0A913ZFD9"/>
<evidence type="ECO:0000256" key="5">
    <source>
        <dbReference type="ARBA" id="ARBA00022679"/>
    </source>
</evidence>
<dbReference type="RefSeq" id="XP_038050169.1">
    <property type="nucleotide sequence ID" value="XM_038194241.1"/>
</dbReference>
<evidence type="ECO:0000313" key="14">
    <source>
        <dbReference type="EnsemblMetazoa" id="XP_038050169.1"/>
    </source>
</evidence>
<dbReference type="EnsemblMetazoa" id="XM_038194241.1">
    <property type="protein sequence ID" value="XP_038050169.1"/>
    <property type="gene ID" value="LOC119723537"/>
</dbReference>
<dbReference type="Proteomes" id="UP000887568">
    <property type="component" value="Unplaced"/>
</dbReference>
<evidence type="ECO:0000313" key="15">
    <source>
        <dbReference type="Proteomes" id="UP000887568"/>
    </source>
</evidence>
<dbReference type="OMA" id="AECEDYI"/>
<evidence type="ECO:0000256" key="2">
    <source>
        <dbReference type="ARBA" id="ARBA00004922"/>
    </source>
</evidence>
<comment type="pathway">
    <text evidence="2">Protein modification; protein glycosylation.</text>
</comment>
<evidence type="ECO:0000256" key="9">
    <source>
        <dbReference type="ARBA" id="ARBA00023136"/>
    </source>
</evidence>
<dbReference type="GeneID" id="119723537"/>
<name>A0A913ZFD9_PATMI</name>
<feature type="transmembrane region" description="Helical" evidence="11">
    <location>
        <begin position="6"/>
        <end position="27"/>
    </location>
</feature>
<dbReference type="InterPro" id="IPR038577">
    <property type="entry name" value="GT10-like_C_sf"/>
</dbReference>
<dbReference type="GO" id="GO:0032580">
    <property type="term" value="C:Golgi cisterna membrane"/>
    <property type="evidence" value="ECO:0007669"/>
    <property type="project" value="UniProtKB-SubCell"/>
</dbReference>
<comment type="similarity">
    <text evidence="3 11">Belongs to the glycosyltransferase 10 family.</text>
</comment>
<evidence type="ECO:0000256" key="10">
    <source>
        <dbReference type="ARBA" id="ARBA00023180"/>
    </source>
</evidence>
<dbReference type="InterPro" id="IPR055270">
    <property type="entry name" value="Glyco_tran_10_C"/>
</dbReference>
<dbReference type="OrthoDB" id="427096at2759"/>
<keyword evidence="11" id="KW-0333">Golgi apparatus</keyword>
<dbReference type="InterPro" id="IPR001503">
    <property type="entry name" value="Glyco_trans_10"/>
</dbReference>
<keyword evidence="10" id="KW-0325">Glycoprotein</keyword>
<dbReference type="Pfam" id="PF17039">
    <property type="entry name" value="Glyco_tran_10_N"/>
    <property type="match status" value="1"/>
</dbReference>
<evidence type="ECO:0000256" key="6">
    <source>
        <dbReference type="ARBA" id="ARBA00022692"/>
    </source>
</evidence>
<evidence type="ECO:0000256" key="4">
    <source>
        <dbReference type="ARBA" id="ARBA00022676"/>
    </source>
</evidence>
<dbReference type="GO" id="GO:0046920">
    <property type="term" value="F:alpha-(1-&gt;3)-fucosyltransferase activity"/>
    <property type="evidence" value="ECO:0007669"/>
    <property type="project" value="TreeGrafter"/>
</dbReference>
<dbReference type="FunFam" id="3.40.50.11660:FF:000004">
    <property type="entry name" value="Glycoprotein 3-alpha-L-fucosyltransferase A"/>
    <property type="match status" value="1"/>
</dbReference>
<evidence type="ECO:0000256" key="1">
    <source>
        <dbReference type="ARBA" id="ARBA00004167"/>
    </source>
</evidence>
<reference evidence="14" key="1">
    <citation type="submission" date="2022-11" db="UniProtKB">
        <authorList>
            <consortium name="EnsemblMetazoa"/>
        </authorList>
    </citation>
    <scope>IDENTIFICATION</scope>
</reference>
<keyword evidence="8 11" id="KW-1133">Transmembrane helix</keyword>
<dbReference type="PANTHER" id="PTHR11929">
    <property type="entry name" value="ALPHA- 1,3 -FUCOSYLTRANSFERASE"/>
    <property type="match status" value="1"/>
</dbReference>
<comment type="subcellular location">
    <subcellularLocation>
        <location evidence="11">Golgi apparatus</location>
        <location evidence="11">Golgi stack membrane</location>
        <topology evidence="11">Single-pass type II membrane protein</topology>
    </subcellularLocation>
    <subcellularLocation>
        <location evidence="1">Membrane</location>
        <topology evidence="1">Single-pass membrane protein</topology>
    </subcellularLocation>
</comment>
<dbReference type="Pfam" id="PF00852">
    <property type="entry name" value="Glyco_transf_10"/>
    <property type="match status" value="1"/>
</dbReference>
<keyword evidence="9 11" id="KW-0472">Membrane</keyword>
<feature type="domain" description="Fucosyltransferase C-terminal" evidence="12">
    <location>
        <begin position="238"/>
        <end position="409"/>
    </location>
</feature>
<keyword evidence="6 11" id="KW-0812">Transmembrane</keyword>
<keyword evidence="15" id="KW-1185">Reference proteome</keyword>
<dbReference type="PANTHER" id="PTHR11929:SF145">
    <property type="entry name" value="ALPHA-(1,3)-FUCOSYLTRANSFERASE FUT-1"/>
    <property type="match status" value="1"/>
</dbReference>
<evidence type="ECO:0000259" key="13">
    <source>
        <dbReference type="Pfam" id="PF17039"/>
    </source>
</evidence>
<dbReference type="SUPFAM" id="SSF53756">
    <property type="entry name" value="UDP-Glycosyltransferase/glycogen phosphorylase"/>
    <property type="match status" value="1"/>
</dbReference>
<keyword evidence="4 11" id="KW-0328">Glycosyltransferase</keyword>
<evidence type="ECO:0000256" key="11">
    <source>
        <dbReference type="RuleBase" id="RU003832"/>
    </source>
</evidence>